<dbReference type="EMBL" id="RHGB01000012">
    <property type="protein sequence ID" value="RNL61624.1"/>
    <property type="molecule type" value="Genomic_DNA"/>
</dbReference>
<evidence type="ECO:0000256" key="2">
    <source>
        <dbReference type="ARBA" id="ARBA00022475"/>
    </source>
</evidence>
<dbReference type="GO" id="GO:0051301">
    <property type="term" value="P:cell division"/>
    <property type="evidence" value="ECO:0007669"/>
    <property type="project" value="UniProtKB-KW"/>
</dbReference>
<evidence type="ECO:0000256" key="11">
    <source>
        <dbReference type="ARBA" id="ARBA00035703"/>
    </source>
</evidence>
<evidence type="ECO:0000256" key="9">
    <source>
        <dbReference type="ARBA" id="ARBA00023306"/>
    </source>
</evidence>
<feature type="transmembrane region" description="Helical" evidence="14">
    <location>
        <begin position="12"/>
        <end position="31"/>
    </location>
</feature>
<keyword evidence="3" id="KW-0997">Cell inner membrane</keyword>
<dbReference type="EMBL" id="PQGG01000013">
    <property type="protein sequence ID" value="POP53532.1"/>
    <property type="molecule type" value="Genomic_DNA"/>
</dbReference>
<keyword evidence="18" id="KW-1185">Reference proteome</keyword>
<dbReference type="PANTHER" id="PTHR39579:SF1">
    <property type="entry name" value="INNER MEMBRANE PROTEIN YHCB"/>
    <property type="match status" value="1"/>
</dbReference>
<comment type="caution">
    <text evidence="15">The sequence shown here is derived from an EMBL/GenBank/DDBJ whole genome shotgun (WGS) entry which is preliminary data.</text>
</comment>
<sequence length="163" mass="18023">MGGTSVQDINTLLAVAIICLLIGTAIGYFIIGRMRPEQQNRAALEKQFNDMQRQQQDYQQQVSHHFDRTGELLNELAESYRSVHNHIVEGAQNLHSTGISPLQAIPEGRPVLDNKPSSLSPAAPPLDYAPRQPGKKGALHEEFGMDSEKKKSDHIEPPVTPHA</sequence>
<evidence type="ECO:0000313" key="17">
    <source>
        <dbReference type="Proteomes" id="UP000237222"/>
    </source>
</evidence>
<evidence type="ECO:0000256" key="12">
    <source>
        <dbReference type="ARBA" id="ARBA00035727"/>
    </source>
</evidence>
<evidence type="ECO:0000256" key="4">
    <source>
        <dbReference type="ARBA" id="ARBA00022618"/>
    </source>
</evidence>
<evidence type="ECO:0000256" key="3">
    <source>
        <dbReference type="ARBA" id="ARBA00022519"/>
    </source>
</evidence>
<evidence type="ECO:0000313" key="15">
    <source>
        <dbReference type="EMBL" id="POP53532.1"/>
    </source>
</evidence>
<feature type="compositionally biased region" description="Basic and acidic residues" evidence="13">
    <location>
        <begin position="138"/>
        <end position="156"/>
    </location>
</feature>
<evidence type="ECO:0000313" key="16">
    <source>
        <dbReference type="EMBL" id="RNL61624.1"/>
    </source>
</evidence>
<evidence type="ECO:0000256" key="1">
    <source>
        <dbReference type="ARBA" id="ARBA00004377"/>
    </source>
</evidence>
<evidence type="ECO:0000256" key="8">
    <source>
        <dbReference type="ARBA" id="ARBA00023136"/>
    </source>
</evidence>
<dbReference type="GO" id="GO:0005886">
    <property type="term" value="C:plasma membrane"/>
    <property type="evidence" value="ECO:0007669"/>
    <property type="project" value="UniProtKB-SubCell"/>
</dbReference>
<gene>
    <name evidence="15" type="ORF">C0068_06120</name>
    <name evidence="16" type="ORF">D0911_11740</name>
</gene>
<dbReference type="GO" id="GO:0008360">
    <property type="term" value="P:regulation of cell shape"/>
    <property type="evidence" value="ECO:0007669"/>
    <property type="project" value="UniProtKB-KW"/>
</dbReference>
<evidence type="ECO:0000256" key="6">
    <source>
        <dbReference type="ARBA" id="ARBA00022960"/>
    </source>
</evidence>
<keyword evidence="5 14" id="KW-0812">Transmembrane</keyword>
<dbReference type="AlphaFoldDB" id="A0A2S4HHQ5"/>
<dbReference type="Proteomes" id="UP000237222">
    <property type="component" value="Unassembled WGS sequence"/>
</dbReference>
<evidence type="ECO:0000256" key="7">
    <source>
        <dbReference type="ARBA" id="ARBA00022989"/>
    </source>
</evidence>
<name>A0A2S4HHQ5_9GAMM</name>
<protein>
    <recommendedName>
        <fullName evidence="11">Z-ring associated protein G</fullName>
    </recommendedName>
    <alternativeName>
        <fullName evidence="12">Cell division protein ZapG</fullName>
    </alternativeName>
</protein>
<keyword evidence="2" id="KW-1003">Cell membrane</keyword>
<comment type="subcellular location">
    <subcellularLocation>
        <location evidence="1">Cell inner membrane</location>
        <topology evidence="1">Single-pass membrane protein</topology>
    </subcellularLocation>
</comment>
<evidence type="ECO:0000256" key="10">
    <source>
        <dbReference type="ARBA" id="ARBA00035657"/>
    </source>
</evidence>
<organism evidence="15 17">
    <name type="scientific">Zhongshania marina</name>
    <dbReference type="NCBI Taxonomy" id="2304603"/>
    <lineage>
        <taxon>Bacteria</taxon>
        <taxon>Pseudomonadati</taxon>
        <taxon>Pseudomonadota</taxon>
        <taxon>Gammaproteobacteria</taxon>
        <taxon>Cellvibrionales</taxon>
        <taxon>Spongiibacteraceae</taxon>
        <taxon>Zhongshania</taxon>
    </lineage>
</organism>
<evidence type="ECO:0000256" key="14">
    <source>
        <dbReference type="SAM" id="Phobius"/>
    </source>
</evidence>
<dbReference type="PANTHER" id="PTHR39579">
    <property type="entry name" value="INNER MEMBRANE PROTEIN YHCB"/>
    <property type="match status" value="1"/>
</dbReference>
<evidence type="ECO:0000256" key="5">
    <source>
        <dbReference type="ARBA" id="ARBA00022692"/>
    </source>
</evidence>
<comment type="similarity">
    <text evidence="10">Belongs to the ZapG family.</text>
</comment>
<accession>A0A2S4HHQ5</accession>
<evidence type="ECO:0000256" key="13">
    <source>
        <dbReference type="SAM" id="MobiDB-lite"/>
    </source>
</evidence>
<keyword evidence="4" id="KW-0132">Cell division</keyword>
<reference evidence="15" key="1">
    <citation type="submission" date="2018-01" db="EMBL/GenBank/DDBJ databases">
        <authorList>
            <person name="Yu X.-D."/>
        </authorList>
    </citation>
    <scope>NUCLEOTIDE SEQUENCE</scope>
    <source>
        <strain evidence="15">ZX-21</strain>
    </source>
</reference>
<evidence type="ECO:0000313" key="18">
    <source>
        <dbReference type="Proteomes" id="UP000274695"/>
    </source>
</evidence>
<dbReference type="Pfam" id="PF06295">
    <property type="entry name" value="ZapG-like"/>
    <property type="match status" value="1"/>
</dbReference>
<dbReference type="InterPro" id="IPR009386">
    <property type="entry name" value="ZapG-like"/>
</dbReference>
<keyword evidence="7 14" id="KW-1133">Transmembrane helix</keyword>
<feature type="region of interest" description="Disordered" evidence="13">
    <location>
        <begin position="99"/>
        <end position="163"/>
    </location>
</feature>
<reference evidence="16 18" key="2">
    <citation type="submission" date="2018-10" db="EMBL/GenBank/DDBJ databases">
        <title>Draft genome sequence of Zhongshania sp. DSW25-10.</title>
        <authorList>
            <person name="Oh J."/>
        </authorList>
    </citation>
    <scope>NUCLEOTIDE SEQUENCE [LARGE SCALE GENOMIC DNA]</scope>
    <source>
        <strain evidence="16 18">DSW25-10</strain>
    </source>
</reference>
<keyword evidence="8 14" id="KW-0472">Membrane</keyword>
<dbReference type="Proteomes" id="UP000274695">
    <property type="component" value="Unassembled WGS sequence"/>
</dbReference>
<keyword evidence="6" id="KW-0133">Cell shape</keyword>
<keyword evidence="9" id="KW-0131">Cell cycle</keyword>
<proteinExistence type="inferred from homology"/>